<feature type="signal peptide" evidence="4">
    <location>
        <begin position="1"/>
        <end position="20"/>
    </location>
</feature>
<dbReference type="NCBIfam" id="TIGR00787">
    <property type="entry name" value="dctP"/>
    <property type="match status" value="1"/>
</dbReference>
<evidence type="ECO:0000256" key="1">
    <source>
        <dbReference type="ARBA" id="ARBA00009023"/>
    </source>
</evidence>
<sequence>MKKFLIGFILLVGLVGIVSAADAKSGNKKAAAKTVKISVGYENATTEPAAKAVEMWAKLVKERSNGSMELALFPNSALGKKTELIDQMITGEAMITVADGAFLAEYGVPDFGIFYAPFAFETWDEVWKVLGTSWYRDLCNTLAKKANIRVLTSNWIYGARDIISTKKVVVPADLAGLKMRVSPNKLSIDSFKSLGAAAIGMDMGEVYQALQSKTIDAVENPAAPLANRSFHEVAKYLCEDHHILAASMWICGERFFKTLSAEQQKILMTTADEAGLFNNELQSAATEDAKKKMIAAGVTITTPNAAEKKAWVDAAQKFLKTGGKSLGWSDGLYDSVRAAVK</sequence>
<keyword evidence="2" id="KW-0813">Transport</keyword>
<evidence type="ECO:0000256" key="2">
    <source>
        <dbReference type="ARBA" id="ARBA00022448"/>
    </source>
</evidence>
<dbReference type="NCBIfam" id="NF037995">
    <property type="entry name" value="TRAP_S1"/>
    <property type="match status" value="1"/>
</dbReference>
<reference evidence="5 6" key="1">
    <citation type="journal article" date="2021" name="Microbiol. Resour. Announc.">
        <title>Complete Genome Sequences of Three Human Oral Treponema parvum Isolates.</title>
        <authorList>
            <person name="Zeng H."/>
            <person name="Watt R.M."/>
        </authorList>
    </citation>
    <scope>NUCLEOTIDE SEQUENCE [LARGE SCALE GENOMIC DNA]</scope>
    <source>
        <strain evidence="5 6">ATCC 700770</strain>
    </source>
</reference>
<dbReference type="InterPro" id="IPR018389">
    <property type="entry name" value="DctP_fam"/>
</dbReference>
<dbReference type="Pfam" id="PF03480">
    <property type="entry name" value="DctP"/>
    <property type="match status" value="1"/>
</dbReference>
<keyword evidence="6" id="KW-1185">Reference proteome</keyword>
<evidence type="ECO:0000313" key="5">
    <source>
        <dbReference type="EMBL" id="QTQ14832.1"/>
    </source>
</evidence>
<dbReference type="GO" id="GO:0030288">
    <property type="term" value="C:outer membrane-bounded periplasmic space"/>
    <property type="evidence" value="ECO:0007669"/>
    <property type="project" value="InterPro"/>
</dbReference>
<dbReference type="PANTHER" id="PTHR33376:SF7">
    <property type="entry name" value="C4-DICARBOXYLATE-BINDING PROTEIN DCTB"/>
    <property type="match status" value="1"/>
</dbReference>
<name>A0A975IFF9_9SPIR</name>
<evidence type="ECO:0000313" key="6">
    <source>
        <dbReference type="Proteomes" id="UP000671908"/>
    </source>
</evidence>
<dbReference type="KEGG" id="tpav:HRQ91_10355"/>
<keyword evidence="3 4" id="KW-0732">Signal</keyword>
<dbReference type="InterPro" id="IPR038404">
    <property type="entry name" value="TRAP_DctP_sf"/>
</dbReference>
<protein>
    <submittedName>
        <fullName evidence="5">TRAP transporter substrate-binding protein DctP</fullName>
    </submittedName>
</protein>
<dbReference type="RefSeq" id="WP_210119472.1">
    <property type="nucleotide sequence ID" value="NZ_CP054142.1"/>
</dbReference>
<dbReference type="InterPro" id="IPR004682">
    <property type="entry name" value="TRAP_DctP"/>
</dbReference>
<dbReference type="AlphaFoldDB" id="A0A975IFF9"/>
<comment type="similarity">
    <text evidence="1">Belongs to the bacterial solute-binding protein 7 family.</text>
</comment>
<dbReference type="Gene3D" id="3.40.190.170">
    <property type="entry name" value="Bacterial extracellular solute-binding protein, family 7"/>
    <property type="match status" value="1"/>
</dbReference>
<feature type="chain" id="PRO_5037399629" evidence="4">
    <location>
        <begin position="21"/>
        <end position="341"/>
    </location>
</feature>
<gene>
    <name evidence="5" type="primary">dctP</name>
    <name evidence="5" type="ORF">HRQ91_10355</name>
</gene>
<dbReference type="GO" id="GO:0055085">
    <property type="term" value="P:transmembrane transport"/>
    <property type="evidence" value="ECO:0007669"/>
    <property type="project" value="InterPro"/>
</dbReference>
<dbReference type="Proteomes" id="UP000671908">
    <property type="component" value="Chromosome"/>
</dbReference>
<evidence type="ECO:0000256" key="4">
    <source>
        <dbReference type="SAM" id="SignalP"/>
    </source>
</evidence>
<dbReference type="PIRSF" id="PIRSF006470">
    <property type="entry name" value="DctB"/>
    <property type="match status" value="1"/>
</dbReference>
<accession>A0A975IFF9</accession>
<evidence type="ECO:0000256" key="3">
    <source>
        <dbReference type="ARBA" id="ARBA00022729"/>
    </source>
</evidence>
<organism evidence="5 6">
    <name type="scientific">Treponema parvum</name>
    <dbReference type="NCBI Taxonomy" id="138851"/>
    <lineage>
        <taxon>Bacteria</taxon>
        <taxon>Pseudomonadati</taxon>
        <taxon>Spirochaetota</taxon>
        <taxon>Spirochaetia</taxon>
        <taxon>Spirochaetales</taxon>
        <taxon>Treponemataceae</taxon>
        <taxon>Treponema</taxon>
    </lineage>
</organism>
<proteinExistence type="inferred from homology"/>
<dbReference type="EMBL" id="CP054142">
    <property type="protein sequence ID" value="QTQ14832.1"/>
    <property type="molecule type" value="Genomic_DNA"/>
</dbReference>
<dbReference type="CDD" id="cd13669">
    <property type="entry name" value="PBP2_TRAP_TM0322_like"/>
    <property type="match status" value="1"/>
</dbReference>
<dbReference type="PANTHER" id="PTHR33376">
    <property type="match status" value="1"/>
</dbReference>